<dbReference type="AlphaFoldDB" id="A0A6J2YTK1"/>
<dbReference type="InParanoid" id="A0A6J2YTK1"/>
<dbReference type="GO" id="GO:0005634">
    <property type="term" value="C:nucleus"/>
    <property type="evidence" value="ECO:0007669"/>
    <property type="project" value="UniProtKB-ARBA"/>
</dbReference>
<gene>
    <name evidence="5" type="primary">LOC115890130</name>
</gene>
<dbReference type="GO" id="GO:0003676">
    <property type="term" value="F:nucleic acid binding"/>
    <property type="evidence" value="ECO:0007669"/>
    <property type="project" value="InterPro"/>
</dbReference>
<evidence type="ECO:0000256" key="2">
    <source>
        <dbReference type="ARBA" id="ARBA00022694"/>
    </source>
</evidence>
<dbReference type="GeneID" id="115890130"/>
<dbReference type="Pfam" id="PF09631">
    <property type="entry name" value="Sen15"/>
    <property type="match status" value="1"/>
</dbReference>
<sequence>MEEHTLSEFRKLGADEKTSVIALQVLLELCEVKKYWDISYVYKEALKNIIIKARKTKTEAHSTFIPISSYENLSFLKMQEFLDVCDTESAYLAILHPDSTCVYYEISKGLVEPSDTTAKHLRVNKKEKLDMELKKHYKTIEQAALMGISMTLPRAEAGSSQNS</sequence>
<comment type="similarity">
    <text evidence="1">Belongs to the SEN15 family.</text>
</comment>
<evidence type="ECO:0000313" key="5">
    <source>
        <dbReference type="RefSeq" id="XP_030766140.1"/>
    </source>
</evidence>
<evidence type="ECO:0000313" key="4">
    <source>
        <dbReference type="Proteomes" id="UP000504635"/>
    </source>
</evidence>
<proteinExistence type="inferred from homology"/>
<reference evidence="5" key="1">
    <citation type="submission" date="2025-08" db="UniProtKB">
        <authorList>
            <consortium name="RefSeq"/>
        </authorList>
    </citation>
    <scope>IDENTIFICATION</scope>
    <source>
        <tissue evidence="5">Gonads</tissue>
    </source>
</reference>
<dbReference type="KEGG" id="soy:115890130"/>
<dbReference type="Proteomes" id="UP000504635">
    <property type="component" value="Unplaced"/>
</dbReference>
<organism evidence="4 5">
    <name type="scientific">Sitophilus oryzae</name>
    <name type="common">Rice weevil</name>
    <name type="synonym">Curculio oryzae</name>
    <dbReference type="NCBI Taxonomy" id="7048"/>
    <lineage>
        <taxon>Eukaryota</taxon>
        <taxon>Metazoa</taxon>
        <taxon>Ecdysozoa</taxon>
        <taxon>Arthropoda</taxon>
        <taxon>Hexapoda</taxon>
        <taxon>Insecta</taxon>
        <taxon>Pterygota</taxon>
        <taxon>Neoptera</taxon>
        <taxon>Endopterygota</taxon>
        <taxon>Coleoptera</taxon>
        <taxon>Polyphaga</taxon>
        <taxon>Cucujiformia</taxon>
        <taxon>Curculionidae</taxon>
        <taxon>Dryophthorinae</taxon>
        <taxon>Sitophilus</taxon>
    </lineage>
</organism>
<dbReference type="InterPro" id="IPR018593">
    <property type="entry name" value="tRNA-endonuc_su_Sen15"/>
</dbReference>
<keyword evidence="4" id="KW-1185">Reference proteome</keyword>
<feature type="domain" description="tRNA-splicing endonuclease subunit Sen15" evidence="3">
    <location>
        <begin position="24"/>
        <end position="115"/>
    </location>
</feature>
<evidence type="ECO:0000256" key="1">
    <source>
        <dbReference type="ARBA" id="ARBA00006091"/>
    </source>
</evidence>
<dbReference type="InterPro" id="IPR011856">
    <property type="entry name" value="tRNA_endonuc-like_dom_sf"/>
</dbReference>
<evidence type="ECO:0000259" key="3">
    <source>
        <dbReference type="Pfam" id="PF09631"/>
    </source>
</evidence>
<dbReference type="OrthoDB" id="10002170at2759"/>
<protein>
    <submittedName>
        <fullName evidence="5">Uncharacterized protein LOC115890130</fullName>
    </submittedName>
</protein>
<keyword evidence="2" id="KW-0819">tRNA processing</keyword>
<dbReference type="SUPFAM" id="SSF53032">
    <property type="entry name" value="tRNA-intron endonuclease catalytic domain-like"/>
    <property type="match status" value="1"/>
</dbReference>
<dbReference type="GO" id="GO:0006388">
    <property type="term" value="P:tRNA splicing, via endonucleolytic cleavage and ligation"/>
    <property type="evidence" value="ECO:0007669"/>
    <property type="project" value="InterPro"/>
</dbReference>
<dbReference type="PANTHER" id="PTHR28582">
    <property type="entry name" value="TRNA-SPLICING ENDONUCLEASE SUBUNIT SEN15"/>
    <property type="match status" value="1"/>
</dbReference>
<dbReference type="InterPro" id="IPR036167">
    <property type="entry name" value="tRNA_intron_Endo_cat-like_sf"/>
</dbReference>
<dbReference type="PANTHER" id="PTHR28582:SF1">
    <property type="entry name" value="TRNA-SPLICING ENDONUCLEASE SUBUNIT SEN15"/>
    <property type="match status" value="1"/>
</dbReference>
<name>A0A6J2YTK1_SITOR</name>
<accession>A0A6J2YTK1</accession>
<dbReference type="Gene3D" id="3.40.1350.10">
    <property type="match status" value="1"/>
</dbReference>
<dbReference type="RefSeq" id="XP_030766140.1">
    <property type="nucleotide sequence ID" value="XM_030910280.1"/>
</dbReference>